<evidence type="ECO:0000313" key="3">
    <source>
        <dbReference type="EMBL" id="MDT2600838.1"/>
    </source>
</evidence>
<feature type="domain" description="HTH merR-type" evidence="2">
    <location>
        <begin position="4"/>
        <end position="73"/>
    </location>
</feature>
<dbReference type="RefSeq" id="WP_311823041.1">
    <property type="nucleotide sequence ID" value="NZ_JARPYF010000008.1"/>
</dbReference>
<dbReference type="PANTHER" id="PTHR30204:SF82">
    <property type="entry name" value="TRANSCRIPTIONAL REGULATOR, MERR FAMILY"/>
    <property type="match status" value="1"/>
</dbReference>
<dbReference type="Pfam" id="PF13411">
    <property type="entry name" value="MerR_1"/>
    <property type="match status" value="1"/>
</dbReference>
<dbReference type="InterPro" id="IPR047057">
    <property type="entry name" value="MerR_fam"/>
</dbReference>
<accession>A0ABU3F129</accession>
<gene>
    <name evidence="3" type="ORF">P7D85_13710</name>
</gene>
<proteinExistence type="predicted"/>
<dbReference type="Proteomes" id="UP001252875">
    <property type="component" value="Unassembled WGS sequence"/>
</dbReference>
<dbReference type="Gene3D" id="1.10.1660.10">
    <property type="match status" value="1"/>
</dbReference>
<dbReference type="EMBL" id="JARPYI010000008">
    <property type="protein sequence ID" value="MDT2600838.1"/>
    <property type="molecule type" value="Genomic_DNA"/>
</dbReference>
<dbReference type="CDD" id="cd01109">
    <property type="entry name" value="HTH_YyaN"/>
    <property type="match status" value="1"/>
</dbReference>
<dbReference type="PROSITE" id="PS50937">
    <property type="entry name" value="HTH_MERR_2"/>
    <property type="match status" value="1"/>
</dbReference>
<keyword evidence="4" id="KW-1185">Reference proteome</keyword>
<evidence type="ECO:0000256" key="1">
    <source>
        <dbReference type="ARBA" id="ARBA00023125"/>
    </source>
</evidence>
<sequence>MTKTYTIKEVAEKFDLTISTIRFYDKKGLLPFVAKNESGYREFTESDLNMIHTVCCLKNTGMPIHDIRQYIEYCMDGSKTIPQRKALLQSHKEEVLRQQAQLMKNLKELDIKIDRYNSPIAKELIDAQVAYVKKEKAELQLANGFRV</sequence>
<dbReference type="InterPro" id="IPR009061">
    <property type="entry name" value="DNA-bd_dom_put_sf"/>
</dbReference>
<evidence type="ECO:0000313" key="4">
    <source>
        <dbReference type="Proteomes" id="UP001252875"/>
    </source>
</evidence>
<name>A0ABU3F129_9ENTE</name>
<organism evidence="3 4">
    <name type="scientific">Enterococcus hulanensis</name>
    <dbReference type="NCBI Taxonomy" id="2559929"/>
    <lineage>
        <taxon>Bacteria</taxon>
        <taxon>Bacillati</taxon>
        <taxon>Bacillota</taxon>
        <taxon>Bacilli</taxon>
        <taxon>Lactobacillales</taxon>
        <taxon>Enterococcaceae</taxon>
        <taxon>Enterococcus</taxon>
    </lineage>
</organism>
<comment type="caution">
    <text evidence="3">The sequence shown here is derived from an EMBL/GenBank/DDBJ whole genome shotgun (WGS) entry which is preliminary data.</text>
</comment>
<protein>
    <submittedName>
        <fullName evidence="3">MerR family transcriptional regulator</fullName>
    </submittedName>
</protein>
<dbReference type="InterPro" id="IPR000551">
    <property type="entry name" value="MerR-type_HTH_dom"/>
</dbReference>
<dbReference type="PANTHER" id="PTHR30204">
    <property type="entry name" value="REDOX-CYCLING DRUG-SENSING TRANSCRIPTIONAL ACTIVATOR SOXR"/>
    <property type="match status" value="1"/>
</dbReference>
<evidence type="ECO:0000259" key="2">
    <source>
        <dbReference type="PROSITE" id="PS50937"/>
    </source>
</evidence>
<dbReference type="SMART" id="SM00422">
    <property type="entry name" value="HTH_MERR"/>
    <property type="match status" value="1"/>
</dbReference>
<keyword evidence="1" id="KW-0238">DNA-binding</keyword>
<dbReference type="SUPFAM" id="SSF46955">
    <property type="entry name" value="Putative DNA-binding domain"/>
    <property type="match status" value="1"/>
</dbReference>
<reference evidence="3 4" key="1">
    <citation type="submission" date="2023-03" db="EMBL/GenBank/DDBJ databases">
        <authorList>
            <person name="Shen W."/>
            <person name="Cai J."/>
        </authorList>
    </citation>
    <scope>NUCLEOTIDE SEQUENCE [LARGE SCALE GENOMIC DNA]</scope>
    <source>
        <strain evidence="3 4">D6-4</strain>
    </source>
</reference>